<gene>
    <name evidence="1" type="ORF">I7412_01070</name>
</gene>
<dbReference type="Proteomes" id="UP000604475">
    <property type="component" value="Unassembled WGS sequence"/>
</dbReference>
<accession>A0A937RG74</accession>
<keyword evidence="2" id="KW-1185">Reference proteome</keyword>
<name>A0A937RG74_9ACTN</name>
<dbReference type="AlphaFoldDB" id="A0A937RG74"/>
<evidence type="ECO:0000313" key="1">
    <source>
        <dbReference type="EMBL" id="MBL7625793.1"/>
    </source>
</evidence>
<dbReference type="EMBL" id="JAEACQ010000057">
    <property type="protein sequence ID" value="MBL7625793.1"/>
    <property type="molecule type" value="Genomic_DNA"/>
</dbReference>
<evidence type="ECO:0000313" key="2">
    <source>
        <dbReference type="Proteomes" id="UP000604475"/>
    </source>
</evidence>
<proteinExistence type="predicted"/>
<protein>
    <submittedName>
        <fullName evidence="1">Uncharacterized protein</fullName>
    </submittedName>
</protein>
<organism evidence="1 2">
    <name type="scientific">Frankia nepalensis</name>
    <dbReference type="NCBI Taxonomy" id="1836974"/>
    <lineage>
        <taxon>Bacteria</taxon>
        <taxon>Bacillati</taxon>
        <taxon>Actinomycetota</taxon>
        <taxon>Actinomycetes</taxon>
        <taxon>Frankiales</taxon>
        <taxon>Frankiaceae</taxon>
        <taxon>Frankia</taxon>
    </lineage>
</organism>
<comment type="caution">
    <text evidence="1">The sequence shown here is derived from an EMBL/GenBank/DDBJ whole genome shotgun (WGS) entry which is preliminary data.</text>
</comment>
<sequence length="83" mass="8710">MLTSSSCVGVVVVMSDDEVGIGWFRGSEPRLPGFGVSLTVIALDESQLAGTSLMHACPASRRVLGGATVDVLTTRSGRVPEYR</sequence>
<reference evidence="1" key="1">
    <citation type="submission" date="2020-12" db="EMBL/GenBank/DDBJ databases">
        <title>Genomic characterization of non-nitrogen-fixing Frankia strains.</title>
        <authorList>
            <person name="Carlos-Shanley C."/>
            <person name="Guerra T."/>
            <person name="Hahn D."/>
        </authorList>
    </citation>
    <scope>NUCLEOTIDE SEQUENCE</scope>
    <source>
        <strain evidence="1">CN6</strain>
    </source>
</reference>
<dbReference type="RefSeq" id="WP_203008270.1">
    <property type="nucleotide sequence ID" value="NZ_JADWYU010000317.1"/>
</dbReference>